<keyword evidence="3" id="KW-1185">Reference proteome</keyword>
<dbReference type="EMBL" id="JACHMB010000001">
    <property type="protein sequence ID" value="MBB5778377.1"/>
    <property type="molecule type" value="Genomic_DNA"/>
</dbReference>
<sequence length="467" mass="49019">MNVAYVYPWDIVGDPSAPDRLAGLGVEAVALAASYHSTRAATPNHPSHRVLDVPYPAFYLPIRPSSWSRLVPAAPTWTPEDAYLQARDALKAVGLQVHAWTVLTHNSHLGTANPDLVVRNAFGDPYPYALCPAHQDVLEYCERLVEEILTVGEPDGLILEACGPMGFGHQSVHEKTSGADWTPTDSDLLSLCFCTACADRYPAATQDRVRAAIDRTHPTQPSPATPTTTHSTRSISATPASTTTSESTAGGSTTSASRTTADTAAGTIATGATRSATTTGSTTTGTPTTGSTTRVSSTRGSSFTANAATPNTHPLTIEQALGDLTDEVRAVRVSLSDSLRHRLIAVARRTAPNTPITLHANPNPWAAGAFAPLPSGEPGADVLVANCWGDPATDATRLAQLKDLSTPGQRIGAYVLALPPRPADATVLADQLRTYAKAGATEFHLYHAGLASPQRLAAIAGALRQHP</sequence>
<dbReference type="RefSeq" id="WP_185071816.1">
    <property type="nucleotide sequence ID" value="NZ_JACHMB010000001.1"/>
</dbReference>
<dbReference type="Proteomes" id="UP000579153">
    <property type="component" value="Unassembled WGS sequence"/>
</dbReference>
<feature type="compositionally biased region" description="Low complexity" evidence="1">
    <location>
        <begin position="225"/>
        <end position="304"/>
    </location>
</feature>
<dbReference type="AlphaFoldDB" id="A0A7W9LC30"/>
<evidence type="ECO:0000256" key="1">
    <source>
        <dbReference type="SAM" id="MobiDB-lite"/>
    </source>
</evidence>
<evidence type="ECO:0008006" key="4">
    <source>
        <dbReference type="Google" id="ProtNLM"/>
    </source>
</evidence>
<comment type="caution">
    <text evidence="2">The sequence shown here is derived from an EMBL/GenBank/DDBJ whole genome shotgun (WGS) entry which is preliminary data.</text>
</comment>
<feature type="region of interest" description="Disordered" evidence="1">
    <location>
        <begin position="214"/>
        <end position="311"/>
    </location>
</feature>
<evidence type="ECO:0000313" key="3">
    <source>
        <dbReference type="Proteomes" id="UP000579153"/>
    </source>
</evidence>
<gene>
    <name evidence="2" type="ORF">HD596_005133</name>
</gene>
<evidence type="ECO:0000313" key="2">
    <source>
        <dbReference type="EMBL" id="MBB5778377.1"/>
    </source>
</evidence>
<protein>
    <recommendedName>
        <fullName evidence="4">Alanine-rich protein</fullName>
    </recommendedName>
</protein>
<reference evidence="2 3" key="1">
    <citation type="submission" date="2020-08" db="EMBL/GenBank/DDBJ databases">
        <title>Sequencing the genomes of 1000 actinobacteria strains.</title>
        <authorList>
            <person name="Klenk H.-P."/>
        </authorList>
    </citation>
    <scope>NUCLEOTIDE SEQUENCE [LARGE SCALE GENOMIC DNA]</scope>
    <source>
        <strain evidence="2 3">DSM 45507</strain>
    </source>
</reference>
<name>A0A7W9LC30_9ACTN</name>
<proteinExistence type="predicted"/>
<accession>A0A7W9LC30</accession>
<organism evidence="2 3">
    <name type="scientific">Nonomuraea jabiensis</name>
    <dbReference type="NCBI Taxonomy" id="882448"/>
    <lineage>
        <taxon>Bacteria</taxon>
        <taxon>Bacillati</taxon>
        <taxon>Actinomycetota</taxon>
        <taxon>Actinomycetes</taxon>
        <taxon>Streptosporangiales</taxon>
        <taxon>Streptosporangiaceae</taxon>
        <taxon>Nonomuraea</taxon>
    </lineage>
</organism>